<evidence type="ECO:0000313" key="2">
    <source>
        <dbReference type="Proteomes" id="UP000033636"/>
    </source>
</evidence>
<sequence length="197" mass="21579">MGADQPIVKRAYIQGVSQRRVRYTFIYSADRPLGELLEGAGAAAEEIASEWGGALCPSKSLPHLGVVLIDWRGASLLADVSLCFPLSRPLGPLPAEFASAKFDKISLCLEPIAPMGKPDGYAVWRVPDVKSWARITLRRNFAVVKHRGLYFLIRTRVEGDPLGGVRIFAGRYGCGSIDAAKALLEARRMLRRRGTIT</sequence>
<protein>
    <submittedName>
        <fullName evidence="1">Uncharacterized protein</fullName>
    </submittedName>
</protein>
<evidence type="ECO:0000313" key="1">
    <source>
        <dbReference type="EMBL" id="MFB6490923.1"/>
    </source>
</evidence>
<reference evidence="1" key="1">
    <citation type="submission" date="2024-07" db="EMBL/GenBank/DDBJ databases">
        <title>Metagenome and Metagenome-Assembled Genomes of Archaea from a hot spring from the geothermal field of Los Azufres, Mexico.</title>
        <authorList>
            <person name="Marin-Paredes R."/>
            <person name="Martinez-Romero E."/>
            <person name="Servin-Garciduenas L.E."/>
        </authorList>
    </citation>
    <scope>NUCLEOTIDE SEQUENCE</scope>
</reference>
<gene>
    <name evidence="1" type="ORF">TU35_006735</name>
</gene>
<organism evidence="1 2">
    <name type="scientific">Thermoproteus sp. AZ2</name>
    <dbReference type="NCBI Taxonomy" id="1609232"/>
    <lineage>
        <taxon>Archaea</taxon>
        <taxon>Thermoproteota</taxon>
        <taxon>Thermoprotei</taxon>
        <taxon>Thermoproteales</taxon>
        <taxon>Thermoproteaceae</taxon>
        <taxon>Thermoproteus</taxon>
    </lineage>
</organism>
<dbReference type="EMBL" id="JZWT02000016">
    <property type="protein sequence ID" value="MFB6490923.1"/>
    <property type="molecule type" value="Genomic_DNA"/>
</dbReference>
<proteinExistence type="predicted"/>
<comment type="caution">
    <text evidence="1">The sequence shown here is derived from an EMBL/GenBank/DDBJ whole genome shotgun (WGS) entry which is preliminary data.</text>
</comment>
<accession>A0ACC6V1V5</accession>
<name>A0ACC6V1V5_9CREN</name>
<dbReference type="Proteomes" id="UP000033636">
    <property type="component" value="Unassembled WGS sequence"/>
</dbReference>